<organism evidence="2 3">
    <name type="scientific">Pedobacter metabolipauper</name>
    <dbReference type="NCBI Taxonomy" id="425513"/>
    <lineage>
        <taxon>Bacteria</taxon>
        <taxon>Pseudomonadati</taxon>
        <taxon>Bacteroidota</taxon>
        <taxon>Sphingobacteriia</taxon>
        <taxon>Sphingobacteriales</taxon>
        <taxon>Sphingobacteriaceae</taxon>
        <taxon>Pedobacter</taxon>
    </lineage>
</organism>
<dbReference type="InterPro" id="IPR040841">
    <property type="entry name" value="Luciferase_dom"/>
</dbReference>
<evidence type="ECO:0000313" key="3">
    <source>
        <dbReference type="Proteomes" id="UP000295620"/>
    </source>
</evidence>
<sequence length="101" mass="11609">MDEIESDVMSREGASVGLHKYGGLQFNYYGKEIGHLHSNGLLDILFDRKVKQELLLEGKINHHHVFKNSGWISFYIQDAGDMNYAKELLSIAYEKKSKHLL</sequence>
<gene>
    <name evidence="2" type="ORF">ATK78_2910</name>
</gene>
<reference evidence="2 3" key="1">
    <citation type="submission" date="2019-03" db="EMBL/GenBank/DDBJ databases">
        <title>Genomic Encyclopedia of Archaeal and Bacterial Type Strains, Phase II (KMG-II): from individual species to whole genera.</title>
        <authorList>
            <person name="Goeker M."/>
        </authorList>
    </citation>
    <scope>NUCLEOTIDE SEQUENCE [LARGE SCALE GENOMIC DNA]</scope>
    <source>
        <strain evidence="2 3">DSM 19035</strain>
    </source>
</reference>
<dbReference type="EMBL" id="SNYC01000005">
    <property type="protein sequence ID" value="TDQ08397.1"/>
    <property type="molecule type" value="Genomic_DNA"/>
</dbReference>
<protein>
    <recommendedName>
        <fullName evidence="1">Luciferase domain-containing protein</fullName>
    </recommendedName>
</protein>
<evidence type="ECO:0000313" key="2">
    <source>
        <dbReference type="EMBL" id="TDQ08397.1"/>
    </source>
</evidence>
<comment type="caution">
    <text evidence="2">The sequence shown here is derived from an EMBL/GenBank/DDBJ whole genome shotgun (WGS) entry which is preliminary data.</text>
</comment>
<keyword evidence="3" id="KW-1185">Reference proteome</keyword>
<proteinExistence type="predicted"/>
<dbReference type="Proteomes" id="UP000295620">
    <property type="component" value="Unassembled WGS sequence"/>
</dbReference>
<dbReference type="Pfam" id="PF17648">
    <property type="entry name" value="Luciferase"/>
    <property type="match status" value="1"/>
</dbReference>
<feature type="domain" description="Luciferase" evidence="1">
    <location>
        <begin position="30"/>
        <end position="92"/>
    </location>
</feature>
<accession>A0A4R6SSW7</accession>
<name>A0A4R6SSW7_9SPHI</name>
<evidence type="ECO:0000259" key="1">
    <source>
        <dbReference type="Pfam" id="PF17648"/>
    </source>
</evidence>
<dbReference type="AlphaFoldDB" id="A0A4R6SSW7"/>